<dbReference type="InterPro" id="IPR035919">
    <property type="entry name" value="EAL_sf"/>
</dbReference>
<dbReference type="InterPro" id="IPR001633">
    <property type="entry name" value="EAL_dom"/>
</dbReference>
<feature type="transmembrane region" description="Helical" evidence="1">
    <location>
        <begin position="155"/>
        <end position="185"/>
    </location>
</feature>
<dbReference type="InterPro" id="IPR043128">
    <property type="entry name" value="Rev_trsase/Diguanyl_cyclase"/>
</dbReference>
<proteinExistence type="predicted"/>
<evidence type="ECO:0000259" key="2">
    <source>
        <dbReference type="PROSITE" id="PS50113"/>
    </source>
</evidence>
<dbReference type="InterPro" id="IPR000014">
    <property type="entry name" value="PAS"/>
</dbReference>
<keyword evidence="6" id="KW-1185">Reference proteome</keyword>
<dbReference type="CDD" id="cd01948">
    <property type="entry name" value="EAL"/>
    <property type="match status" value="1"/>
</dbReference>
<dbReference type="Pfam" id="PF00563">
    <property type="entry name" value="EAL"/>
    <property type="match status" value="1"/>
</dbReference>
<dbReference type="Gene3D" id="3.30.450.20">
    <property type="entry name" value="PAS domain"/>
    <property type="match status" value="1"/>
</dbReference>
<dbReference type="SMART" id="SM00052">
    <property type="entry name" value="EAL"/>
    <property type="match status" value="1"/>
</dbReference>
<comment type="caution">
    <text evidence="5">The sequence shown here is derived from an EMBL/GenBank/DDBJ whole genome shotgun (WGS) entry which is preliminary data.</text>
</comment>
<dbReference type="OrthoDB" id="9790882at2"/>
<gene>
    <name evidence="5" type="ORF">EKN06_12925</name>
</gene>
<feature type="transmembrane region" description="Helical" evidence="1">
    <location>
        <begin position="61"/>
        <end position="79"/>
    </location>
</feature>
<feature type="transmembrane region" description="Helical" evidence="1">
    <location>
        <begin position="85"/>
        <end position="105"/>
    </location>
</feature>
<dbReference type="SUPFAM" id="SSF55785">
    <property type="entry name" value="PYP-like sensor domain (PAS domain)"/>
    <property type="match status" value="1"/>
</dbReference>
<dbReference type="AlphaFoldDB" id="A0A437GXG5"/>
<dbReference type="PROSITE" id="PS50113">
    <property type="entry name" value="PAC"/>
    <property type="match status" value="1"/>
</dbReference>
<evidence type="ECO:0000313" key="5">
    <source>
        <dbReference type="EMBL" id="RVQ65823.1"/>
    </source>
</evidence>
<dbReference type="RefSeq" id="WP_127613331.1">
    <property type="nucleotide sequence ID" value="NZ_RXOL01000006.1"/>
</dbReference>
<accession>A0A437GXG5</accession>
<dbReference type="NCBIfam" id="TIGR00229">
    <property type="entry name" value="sensory_box"/>
    <property type="match status" value="1"/>
</dbReference>
<dbReference type="InterPro" id="IPR013656">
    <property type="entry name" value="PAS_4"/>
</dbReference>
<dbReference type="Pfam" id="PF08448">
    <property type="entry name" value="PAS_4"/>
    <property type="match status" value="1"/>
</dbReference>
<feature type="domain" description="GGDEF" evidence="4">
    <location>
        <begin position="400"/>
        <end position="533"/>
    </location>
</feature>
<dbReference type="Pfam" id="PF00990">
    <property type="entry name" value="GGDEF"/>
    <property type="match status" value="1"/>
</dbReference>
<evidence type="ECO:0000256" key="1">
    <source>
        <dbReference type="SAM" id="Phobius"/>
    </source>
</evidence>
<dbReference type="InterPro" id="IPR035965">
    <property type="entry name" value="PAS-like_dom_sf"/>
</dbReference>
<evidence type="ECO:0000259" key="4">
    <source>
        <dbReference type="PROSITE" id="PS50887"/>
    </source>
</evidence>
<name>A0A437GXG5_9SPHN</name>
<organism evidence="5 6">
    <name type="scientific">Croceicoccus ponticola</name>
    <dbReference type="NCBI Taxonomy" id="2217664"/>
    <lineage>
        <taxon>Bacteria</taxon>
        <taxon>Pseudomonadati</taxon>
        <taxon>Pseudomonadota</taxon>
        <taxon>Alphaproteobacteria</taxon>
        <taxon>Sphingomonadales</taxon>
        <taxon>Erythrobacteraceae</taxon>
        <taxon>Croceicoccus</taxon>
    </lineage>
</organism>
<dbReference type="EMBL" id="RXOL01000006">
    <property type="protein sequence ID" value="RVQ65823.1"/>
    <property type="molecule type" value="Genomic_DNA"/>
</dbReference>
<dbReference type="SUPFAM" id="SSF55073">
    <property type="entry name" value="Nucleotide cyclase"/>
    <property type="match status" value="1"/>
</dbReference>
<feature type="transmembrane region" description="Helical" evidence="1">
    <location>
        <begin position="126"/>
        <end position="143"/>
    </location>
</feature>
<dbReference type="InterPro" id="IPR029787">
    <property type="entry name" value="Nucleotide_cyclase"/>
</dbReference>
<keyword evidence="1" id="KW-0472">Membrane</keyword>
<reference evidence="5 6" key="1">
    <citation type="submission" date="2018-12" db="EMBL/GenBank/DDBJ databases">
        <title>Croceicoccus ponticola sp. nov., a lipolytic bacterium isolated from seawater.</title>
        <authorList>
            <person name="Yoon J.-H."/>
        </authorList>
    </citation>
    <scope>NUCLEOTIDE SEQUENCE [LARGE SCALE GENOMIC DNA]</scope>
    <source>
        <strain evidence="5 6">GM-16</strain>
    </source>
</reference>
<feature type="transmembrane region" description="Helical" evidence="1">
    <location>
        <begin position="197"/>
        <end position="222"/>
    </location>
</feature>
<dbReference type="PROSITE" id="PS50887">
    <property type="entry name" value="GGDEF"/>
    <property type="match status" value="1"/>
</dbReference>
<dbReference type="PANTHER" id="PTHR44757:SF10">
    <property type="entry name" value="MEMBRANE PROTEIN"/>
    <property type="match status" value="1"/>
</dbReference>
<dbReference type="Gene3D" id="3.20.20.450">
    <property type="entry name" value="EAL domain"/>
    <property type="match status" value="1"/>
</dbReference>
<dbReference type="InterPro" id="IPR000700">
    <property type="entry name" value="PAS-assoc_C"/>
</dbReference>
<dbReference type="SUPFAM" id="SSF141868">
    <property type="entry name" value="EAL domain-like"/>
    <property type="match status" value="1"/>
</dbReference>
<evidence type="ECO:0000313" key="6">
    <source>
        <dbReference type="Proteomes" id="UP000283003"/>
    </source>
</evidence>
<dbReference type="NCBIfam" id="TIGR00254">
    <property type="entry name" value="GGDEF"/>
    <property type="match status" value="1"/>
</dbReference>
<dbReference type="PROSITE" id="PS50883">
    <property type="entry name" value="EAL"/>
    <property type="match status" value="1"/>
</dbReference>
<keyword evidence="1" id="KW-1133">Transmembrane helix</keyword>
<dbReference type="InterPro" id="IPR052155">
    <property type="entry name" value="Biofilm_reg_signaling"/>
</dbReference>
<feature type="domain" description="PAC" evidence="2">
    <location>
        <begin position="314"/>
        <end position="368"/>
    </location>
</feature>
<evidence type="ECO:0000259" key="3">
    <source>
        <dbReference type="PROSITE" id="PS50883"/>
    </source>
</evidence>
<dbReference type="Proteomes" id="UP000283003">
    <property type="component" value="Unassembled WGS sequence"/>
</dbReference>
<dbReference type="InterPro" id="IPR000160">
    <property type="entry name" value="GGDEF_dom"/>
</dbReference>
<dbReference type="SMART" id="SM00267">
    <property type="entry name" value="GGDEF"/>
    <property type="match status" value="1"/>
</dbReference>
<dbReference type="CDD" id="cd01949">
    <property type="entry name" value="GGDEF"/>
    <property type="match status" value="1"/>
</dbReference>
<dbReference type="Gene3D" id="3.30.70.270">
    <property type="match status" value="1"/>
</dbReference>
<sequence>MLGSLLSRKGASPATPQELGDAFVLEGRPGIAARIFGKLLGGDEKPGRLVGLQYGALARGAWLRFAVFVAASLPAISIWKTAAGGMIVGGWFVLVVVMALALMRIEGTFADAERRQLSADELRSHLMTVGLAGALWAAPMIIFPDTLSTGSAPQYAVMVMLVGVFVLSLSVVPTAAMVFIGMFGVGGAIGPAINGDFLAAAAQLAFSAVIAGGALALSRLYLRLRLTEASLAEKAETVSLLLHEFEENSADWLWSVDSSRRVRGVSPRFAHALQMHSHEADGQPMLRLIAGEGWETGALPSSLRDLAERLKRRESFSNLMVRVSVGGRNRWWELSGTPKHDEHGLFSGFRGVGSDVTEQRESAEKIAQLARYDQLTGLPNRMMLTEALGNALQRAEQWRTRCAFLMIDLDRFKAVNDTLGHQIGDELLAQVSRRLRVLMGQHDTCGRLGGDEFAVVMADVNDRNAVDRMAHAIIDVLSKPYDVDHHTLYVGASVGSAVGPRDARTVETLMRNADLALYRSKDEGGGSHFAYEPQMHAHAEERRKLEFALRHALERDELTLNYQPVVDAESEQIMSFEALLRWNSAEFGSISPAKFIPIAEDTRLIVPIGEWALRRACEEASRWPSNIKIAVNVSAEQMLDASFASTVVSALASSGLSAERLELEVTESIFLRDGGAAQNTLSQIQSLGCGIALDDFGTGYSSLGYLRNNRFTTIKIDRSFVQGAAKDSPESLAIIRAVVAMADALGMTTTAEGVESERELERIRQLGCTKIQGFLFGRPMPAMEAAALLTRVADRKFA</sequence>
<dbReference type="PANTHER" id="PTHR44757">
    <property type="entry name" value="DIGUANYLATE CYCLASE DGCP"/>
    <property type="match status" value="1"/>
</dbReference>
<keyword evidence="1" id="KW-0812">Transmembrane</keyword>
<protein>
    <submittedName>
        <fullName evidence="5">EAL domain-containing protein</fullName>
    </submittedName>
</protein>
<feature type="domain" description="EAL" evidence="3">
    <location>
        <begin position="542"/>
        <end position="793"/>
    </location>
</feature>